<evidence type="ECO:0000256" key="4">
    <source>
        <dbReference type="ARBA" id="ARBA00022801"/>
    </source>
</evidence>
<keyword evidence="5" id="KW-0720">Serine protease</keyword>
<accession>A0A3R7SX10</accession>
<dbReference type="AlphaFoldDB" id="A0A3R7SX10"/>
<dbReference type="PRINTS" id="PR00722">
    <property type="entry name" value="CHYMOTRYPSIN"/>
</dbReference>
<sequence>MVPGPTLRVSVSVRVPFQCVGPHHFLSLALGLVSSPTAPSRKPTFRRGLNKIVGGSDVTPGELPYQLSFQDVSFGFAFHFCGASIYNENWAICAGHCVQGEDMNNPDYLQVVAGEHNRDVDEGNEQTVVLSKIIQHEDYNGFTISNDISLLQLSQPLSFNEFVAPIALPEAGHAASGDCIVSGWGALSEGGSSPSVLQKVSVPIVSDAECRDAYGQNDIDDSMICAGVPEGGKDSCQGDSGGPLACSDTGSAYLAGIVSWGYGCARPNYPGVYTEVAYFVDWVLANAV</sequence>
<dbReference type="GO" id="GO:0005615">
    <property type="term" value="C:extracellular space"/>
    <property type="evidence" value="ECO:0007669"/>
    <property type="project" value="TreeGrafter"/>
</dbReference>
<dbReference type="InterPro" id="IPR001254">
    <property type="entry name" value="Trypsin_dom"/>
</dbReference>
<keyword evidence="2" id="KW-0964">Secreted</keyword>
<dbReference type="CDD" id="cd00190">
    <property type="entry name" value="Tryp_SPc"/>
    <property type="match status" value="1"/>
</dbReference>
<reference evidence="8 9" key="2">
    <citation type="submission" date="2019-01" db="EMBL/GenBank/DDBJ databases">
        <title>The decoding of complex shrimp genome reveals the adaptation for benthos swimmer, frequently molting mechanism and breeding impact on genome.</title>
        <authorList>
            <person name="Sun Y."/>
            <person name="Gao Y."/>
            <person name="Yu Y."/>
        </authorList>
    </citation>
    <scope>NUCLEOTIDE SEQUENCE [LARGE SCALE GENOMIC DNA]</scope>
    <source>
        <tissue evidence="8">Muscle</tissue>
    </source>
</reference>
<proteinExistence type="predicted"/>
<comment type="subcellular location">
    <subcellularLocation>
        <location evidence="1">Secreted</location>
    </subcellularLocation>
</comment>
<dbReference type="FunFam" id="2.40.10.10:FF:000038">
    <property type="entry name" value="Serine protease"/>
    <property type="match status" value="1"/>
</dbReference>
<dbReference type="GO" id="GO:0004252">
    <property type="term" value="F:serine-type endopeptidase activity"/>
    <property type="evidence" value="ECO:0007669"/>
    <property type="project" value="InterPro"/>
</dbReference>
<dbReference type="SUPFAM" id="SSF50494">
    <property type="entry name" value="Trypsin-like serine proteases"/>
    <property type="match status" value="1"/>
</dbReference>
<keyword evidence="4" id="KW-0378">Hydrolase</keyword>
<dbReference type="Proteomes" id="UP000283509">
    <property type="component" value="Unassembled WGS sequence"/>
</dbReference>
<dbReference type="EMBL" id="QCYY01001256">
    <property type="protein sequence ID" value="ROT79329.1"/>
    <property type="molecule type" value="Genomic_DNA"/>
</dbReference>
<name>A0A3R7SX10_PENVA</name>
<comment type="caution">
    <text evidence="8">The sequence shown here is derived from an EMBL/GenBank/DDBJ whole genome shotgun (WGS) entry which is preliminary data.</text>
</comment>
<evidence type="ECO:0000259" key="7">
    <source>
        <dbReference type="PROSITE" id="PS50240"/>
    </source>
</evidence>
<evidence type="ECO:0000256" key="1">
    <source>
        <dbReference type="ARBA" id="ARBA00004613"/>
    </source>
</evidence>
<evidence type="ECO:0000313" key="9">
    <source>
        <dbReference type="Proteomes" id="UP000283509"/>
    </source>
</evidence>
<gene>
    <name evidence="8" type="ORF">C7M84_001938</name>
</gene>
<dbReference type="InterPro" id="IPR033116">
    <property type="entry name" value="TRYPSIN_SER"/>
</dbReference>
<dbReference type="InterPro" id="IPR050127">
    <property type="entry name" value="Serine_Proteases_S1"/>
</dbReference>
<dbReference type="OrthoDB" id="10059102at2759"/>
<evidence type="ECO:0000256" key="2">
    <source>
        <dbReference type="ARBA" id="ARBA00022525"/>
    </source>
</evidence>
<dbReference type="InterPro" id="IPR001314">
    <property type="entry name" value="Peptidase_S1A"/>
</dbReference>
<dbReference type="GO" id="GO:0006508">
    <property type="term" value="P:proteolysis"/>
    <property type="evidence" value="ECO:0007669"/>
    <property type="project" value="UniProtKB-KW"/>
</dbReference>
<keyword evidence="6" id="KW-1015">Disulfide bond</keyword>
<keyword evidence="9" id="KW-1185">Reference proteome</keyword>
<dbReference type="PROSITE" id="PS00135">
    <property type="entry name" value="TRYPSIN_SER"/>
    <property type="match status" value="1"/>
</dbReference>
<evidence type="ECO:0000256" key="3">
    <source>
        <dbReference type="ARBA" id="ARBA00022670"/>
    </source>
</evidence>
<dbReference type="Pfam" id="PF00089">
    <property type="entry name" value="Trypsin"/>
    <property type="match status" value="1"/>
</dbReference>
<dbReference type="InterPro" id="IPR009003">
    <property type="entry name" value="Peptidase_S1_PA"/>
</dbReference>
<keyword evidence="3" id="KW-0645">Protease</keyword>
<protein>
    <submittedName>
        <fullName evidence="8">Trypsin</fullName>
    </submittedName>
</protein>
<dbReference type="PANTHER" id="PTHR24264">
    <property type="entry name" value="TRYPSIN-RELATED"/>
    <property type="match status" value="1"/>
</dbReference>
<feature type="domain" description="Peptidase S1" evidence="7">
    <location>
        <begin position="52"/>
        <end position="288"/>
    </location>
</feature>
<evidence type="ECO:0000313" key="8">
    <source>
        <dbReference type="EMBL" id="ROT79329.1"/>
    </source>
</evidence>
<dbReference type="PROSITE" id="PS50240">
    <property type="entry name" value="TRYPSIN_DOM"/>
    <property type="match status" value="1"/>
</dbReference>
<dbReference type="SMR" id="A0A3R7SX10"/>
<dbReference type="SMART" id="SM00020">
    <property type="entry name" value="Tryp_SPc"/>
    <property type="match status" value="1"/>
</dbReference>
<dbReference type="Gene3D" id="2.40.10.10">
    <property type="entry name" value="Trypsin-like serine proteases"/>
    <property type="match status" value="2"/>
</dbReference>
<evidence type="ECO:0000256" key="5">
    <source>
        <dbReference type="ARBA" id="ARBA00022825"/>
    </source>
</evidence>
<dbReference type="PANTHER" id="PTHR24264:SF65">
    <property type="entry name" value="SRCR DOMAIN-CONTAINING PROTEIN"/>
    <property type="match status" value="1"/>
</dbReference>
<organism evidence="8 9">
    <name type="scientific">Penaeus vannamei</name>
    <name type="common">Whiteleg shrimp</name>
    <name type="synonym">Litopenaeus vannamei</name>
    <dbReference type="NCBI Taxonomy" id="6689"/>
    <lineage>
        <taxon>Eukaryota</taxon>
        <taxon>Metazoa</taxon>
        <taxon>Ecdysozoa</taxon>
        <taxon>Arthropoda</taxon>
        <taxon>Crustacea</taxon>
        <taxon>Multicrustacea</taxon>
        <taxon>Malacostraca</taxon>
        <taxon>Eumalacostraca</taxon>
        <taxon>Eucarida</taxon>
        <taxon>Decapoda</taxon>
        <taxon>Dendrobranchiata</taxon>
        <taxon>Penaeoidea</taxon>
        <taxon>Penaeidae</taxon>
        <taxon>Penaeus</taxon>
    </lineage>
</organism>
<dbReference type="InterPro" id="IPR043504">
    <property type="entry name" value="Peptidase_S1_PA_chymotrypsin"/>
</dbReference>
<reference evidence="8 9" key="1">
    <citation type="submission" date="2018-04" db="EMBL/GenBank/DDBJ databases">
        <authorList>
            <person name="Zhang X."/>
            <person name="Yuan J."/>
            <person name="Li F."/>
            <person name="Xiang J."/>
        </authorList>
    </citation>
    <scope>NUCLEOTIDE SEQUENCE [LARGE SCALE GENOMIC DNA]</scope>
    <source>
        <tissue evidence="8">Muscle</tissue>
    </source>
</reference>
<evidence type="ECO:0000256" key="6">
    <source>
        <dbReference type="ARBA" id="ARBA00023157"/>
    </source>
</evidence>